<comment type="caution">
    <text evidence="2">The sequence shown here is derived from an EMBL/GenBank/DDBJ whole genome shotgun (WGS) entry which is preliminary data.</text>
</comment>
<organism evidence="2 3">
    <name type="scientific">Diversispora epigaea</name>
    <dbReference type="NCBI Taxonomy" id="1348612"/>
    <lineage>
        <taxon>Eukaryota</taxon>
        <taxon>Fungi</taxon>
        <taxon>Fungi incertae sedis</taxon>
        <taxon>Mucoromycota</taxon>
        <taxon>Glomeromycotina</taxon>
        <taxon>Glomeromycetes</taxon>
        <taxon>Diversisporales</taxon>
        <taxon>Diversisporaceae</taxon>
        <taxon>Diversispora</taxon>
    </lineage>
</organism>
<dbReference type="Proteomes" id="UP000266861">
    <property type="component" value="Unassembled WGS sequence"/>
</dbReference>
<evidence type="ECO:0000256" key="1">
    <source>
        <dbReference type="SAM" id="MobiDB-lite"/>
    </source>
</evidence>
<evidence type="ECO:0000313" key="2">
    <source>
        <dbReference type="EMBL" id="RHZ88344.1"/>
    </source>
</evidence>
<keyword evidence="3" id="KW-1185">Reference proteome</keyword>
<dbReference type="EMBL" id="PQFF01000021">
    <property type="protein sequence ID" value="RHZ88344.1"/>
    <property type="molecule type" value="Genomic_DNA"/>
</dbReference>
<dbReference type="AlphaFoldDB" id="A0A397JT16"/>
<feature type="region of interest" description="Disordered" evidence="1">
    <location>
        <begin position="149"/>
        <end position="171"/>
    </location>
</feature>
<accession>A0A397JT16</accession>
<evidence type="ECO:0000313" key="3">
    <source>
        <dbReference type="Proteomes" id="UP000266861"/>
    </source>
</evidence>
<name>A0A397JT16_9GLOM</name>
<reference evidence="2 3" key="1">
    <citation type="submission" date="2018-08" db="EMBL/GenBank/DDBJ databases">
        <title>Genome and evolution of the arbuscular mycorrhizal fungus Diversispora epigaea (formerly Glomus versiforme) and its bacterial endosymbionts.</title>
        <authorList>
            <person name="Sun X."/>
            <person name="Fei Z."/>
            <person name="Harrison M."/>
        </authorList>
    </citation>
    <scope>NUCLEOTIDE SEQUENCE [LARGE SCALE GENOMIC DNA]</scope>
    <source>
        <strain evidence="2 3">IT104</strain>
    </source>
</reference>
<proteinExistence type="predicted"/>
<dbReference type="OrthoDB" id="10600537at2759"/>
<protein>
    <submittedName>
        <fullName evidence="2">Uncharacterized protein</fullName>
    </submittedName>
</protein>
<sequence length="171" mass="18818">MSQSNLSRFYQKRQKRNSELLSKIISGRSKYVKIKKNSSEASANFEENSRSASVFEINEQRAESPRFEALEPVIIIKTRAESPAVTAPRFERIELAATSPAATSPAAVTSPAAISSAIVFIVYVNSKVDPIGYFCPDLLCYPDFGLEGSHGQQQQQKQQHQGPQAKGGEPK</sequence>
<gene>
    <name evidence="2" type="ORF">Glove_23g35</name>
</gene>